<reference evidence="1 2" key="1">
    <citation type="submission" date="2012-01" db="EMBL/GenBank/DDBJ databases">
        <title>Improved High-Quality Draft sequence of Saccharomonospora xinjiangensis XJ-54.</title>
        <authorList>
            <consortium name="US DOE Joint Genome Institute"/>
            <person name="Lucas S."/>
            <person name="Han J."/>
            <person name="Lapidus A."/>
            <person name="Cheng J.-F."/>
            <person name="Goodwin L."/>
            <person name="Pitluck S."/>
            <person name="Peters L."/>
            <person name="Mikhailova N."/>
            <person name="Teshima H."/>
            <person name="Detter J.C."/>
            <person name="Han C."/>
            <person name="Tapia R."/>
            <person name="Land M."/>
            <person name="Hauser L."/>
            <person name="Kyrpides N."/>
            <person name="Ivanova N."/>
            <person name="Pagani I."/>
            <person name="Brambilla E.-M."/>
            <person name="Klenk H.-P."/>
            <person name="Woyke T."/>
        </authorList>
    </citation>
    <scope>NUCLEOTIDE SEQUENCE [LARGE SCALE GENOMIC DNA]</scope>
    <source>
        <strain evidence="1 2">XJ-54</strain>
    </source>
</reference>
<dbReference type="Proteomes" id="UP000004691">
    <property type="component" value="Unassembled WGS sequence"/>
</dbReference>
<dbReference type="STRING" id="882086.SacxiDRAFT_1679"/>
<accession>I0V1B9</accession>
<organism evidence="1 2">
    <name type="scientific">Saccharomonospora xinjiangensis XJ-54</name>
    <dbReference type="NCBI Taxonomy" id="882086"/>
    <lineage>
        <taxon>Bacteria</taxon>
        <taxon>Bacillati</taxon>
        <taxon>Actinomycetota</taxon>
        <taxon>Actinomycetes</taxon>
        <taxon>Pseudonocardiales</taxon>
        <taxon>Pseudonocardiaceae</taxon>
        <taxon>Saccharomonospora</taxon>
    </lineage>
</organism>
<keyword evidence="2" id="KW-1185">Reference proteome</keyword>
<dbReference type="HOGENOM" id="CLU_1119527_0_0_11"/>
<proteinExistence type="predicted"/>
<gene>
    <name evidence="1" type="ORF">SacxiDRAFT_1679</name>
</gene>
<dbReference type="OrthoDB" id="3678031at2"/>
<name>I0V1B9_9PSEU</name>
<evidence type="ECO:0000313" key="2">
    <source>
        <dbReference type="Proteomes" id="UP000004691"/>
    </source>
</evidence>
<dbReference type="EMBL" id="JH636049">
    <property type="protein sequence ID" value="EID53922.1"/>
    <property type="molecule type" value="Genomic_DNA"/>
</dbReference>
<protein>
    <submittedName>
        <fullName evidence="1">Uncharacterized protein</fullName>
    </submittedName>
</protein>
<sequence length="248" mass="26922">MSTFDAAGWTVATCGDGKETYTKKIGLARVVAEWDPIASLGSITVEDILGTRHVTGIDTFRDAPTFWIAANLAADTAAAPLPVAGHVIGAIKADPGDSLEADLDLTIDDGREISLTLIDRQAYDLISELSKIDNYVWQEELEEEEDDPYEGPDHGNYTEVLPQVTAAETLALVDVLTNQFGIDRRAIAVSGGGAWIAVSGDDVVTGILRREQEFDTAIGAKWRFATRDAGEPCLTIQYYPKGQYQRSR</sequence>
<dbReference type="AlphaFoldDB" id="I0V1B9"/>
<dbReference type="RefSeq" id="WP_006238074.1">
    <property type="nucleotide sequence ID" value="NZ_JH636049.1"/>
</dbReference>
<evidence type="ECO:0000313" key="1">
    <source>
        <dbReference type="EMBL" id="EID53922.1"/>
    </source>
</evidence>